<feature type="compositionally biased region" description="Polar residues" evidence="1">
    <location>
        <begin position="196"/>
        <end position="234"/>
    </location>
</feature>
<dbReference type="EMBL" id="JAVRJZ010000012">
    <property type="protein sequence ID" value="KAK2715080.1"/>
    <property type="molecule type" value="Genomic_DNA"/>
</dbReference>
<dbReference type="EMBL" id="JAVRJZ010000012">
    <property type="protein sequence ID" value="KAK2715079.1"/>
    <property type="molecule type" value="Genomic_DNA"/>
</dbReference>
<feature type="compositionally biased region" description="Polar residues" evidence="1">
    <location>
        <begin position="177"/>
        <end position="186"/>
    </location>
</feature>
<dbReference type="CDD" id="cd06401">
    <property type="entry name" value="PB1_TFG"/>
    <property type="match status" value="1"/>
</dbReference>
<keyword evidence="4" id="KW-1185">Reference proteome</keyword>
<dbReference type="PANTHER" id="PTHR15335:SF7">
    <property type="entry name" value="PROTEIN TFG"/>
    <property type="match status" value="1"/>
</dbReference>
<evidence type="ECO:0000313" key="3">
    <source>
        <dbReference type="EMBL" id="KAK2715080.1"/>
    </source>
</evidence>
<dbReference type="Gene3D" id="3.10.20.90">
    <property type="entry name" value="Phosphatidylinositol 3-kinase Catalytic Subunit, Chain A, domain 1"/>
    <property type="match status" value="1"/>
</dbReference>
<dbReference type="InterPro" id="IPR000270">
    <property type="entry name" value="PB1_dom"/>
</dbReference>
<dbReference type="InterPro" id="IPR053793">
    <property type="entry name" value="PB1-like"/>
</dbReference>
<dbReference type="EMBL" id="JAVRJZ010000012">
    <property type="protein sequence ID" value="KAK2715078.1"/>
    <property type="molecule type" value="Genomic_DNA"/>
</dbReference>
<feature type="compositionally biased region" description="Low complexity" evidence="1">
    <location>
        <begin position="270"/>
        <end position="292"/>
    </location>
</feature>
<evidence type="ECO:0000259" key="2">
    <source>
        <dbReference type="PROSITE" id="PS51745"/>
    </source>
</evidence>
<gene>
    <name evidence="3" type="ORF">QYM36_009910</name>
</gene>
<dbReference type="Pfam" id="PF00564">
    <property type="entry name" value="PB1"/>
    <property type="match status" value="1"/>
</dbReference>
<dbReference type="PROSITE" id="PS51745">
    <property type="entry name" value="PB1"/>
    <property type="match status" value="1"/>
</dbReference>
<dbReference type="GO" id="GO:0048208">
    <property type="term" value="P:COPII vesicle coating"/>
    <property type="evidence" value="ECO:0007669"/>
    <property type="project" value="InterPro"/>
</dbReference>
<feature type="compositionally biased region" description="Polar residues" evidence="1">
    <location>
        <begin position="156"/>
        <end position="169"/>
    </location>
</feature>
<dbReference type="SUPFAM" id="SSF54277">
    <property type="entry name" value="CAD &amp; PB1 domains"/>
    <property type="match status" value="1"/>
</dbReference>
<reference evidence="3" key="1">
    <citation type="submission" date="2023-07" db="EMBL/GenBank/DDBJ databases">
        <title>Chromosome-level genome assembly of Artemia franciscana.</title>
        <authorList>
            <person name="Jo E."/>
        </authorList>
    </citation>
    <scope>NUCLEOTIDE SEQUENCE</scope>
    <source>
        <tissue evidence="3">Whole body</tissue>
    </source>
</reference>
<feature type="region of interest" description="Disordered" evidence="1">
    <location>
        <begin position="263"/>
        <end position="361"/>
    </location>
</feature>
<dbReference type="SMART" id="SM00666">
    <property type="entry name" value="PB1"/>
    <property type="match status" value="1"/>
</dbReference>
<comment type="caution">
    <text evidence="3">The sequence shown here is derived from an EMBL/GenBank/DDBJ whole genome shotgun (WGS) entry which is preliminary data.</text>
</comment>
<feature type="compositionally biased region" description="Polar residues" evidence="1">
    <location>
        <begin position="293"/>
        <end position="322"/>
    </location>
</feature>
<feature type="compositionally biased region" description="Low complexity" evidence="1">
    <location>
        <begin position="344"/>
        <end position="355"/>
    </location>
</feature>
<organism evidence="3 4">
    <name type="scientific">Artemia franciscana</name>
    <name type="common">Brine shrimp</name>
    <name type="synonym">Artemia sanfranciscana</name>
    <dbReference type="NCBI Taxonomy" id="6661"/>
    <lineage>
        <taxon>Eukaryota</taxon>
        <taxon>Metazoa</taxon>
        <taxon>Ecdysozoa</taxon>
        <taxon>Arthropoda</taxon>
        <taxon>Crustacea</taxon>
        <taxon>Branchiopoda</taxon>
        <taxon>Anostraca</taxon>
        <taxon>Artemiidae</taxon>
        <taxon>Artemia</taxon>
    </lineage>
</organism>
<sequence>MTQNGEEKLSFPSIDLTGKLIIKAQLGEDIRRIPIHNEEITYDELVLMMQRVFRGTLSASDEITLKYRDEDGDMITIFDSSDLAFAIQCSRILRLTIIVKRVDDTASLVSLDSHQVHLLRKELAGLRDKVNSMLDKISVAPSEKKEAGLAVGDSEMPQNTHATQRQSGPTPKEFDPLQTQTLSQGSDRPPSKASRTESVNQGPPSSYSANEGQDQRNASPETGVQSISQSQQPGENIARSIPQSQAGSYGYSGVPDSPIPVSRQQLAMMYQDYQSSGPQQYQQPTSYSSVSQASGYHQQQPLYQQASQNQSGFAQHASQSFPFGTAGHPFPFQATATPIPNPYSSRSQSAAFAARGLPGFR</sequence>
<evidence type="ECO:0000256" key="1">
    <source>
        <dbReference type="SAM" id="MobiDB-lite"/>
    </source>
</evidence>
<proteinExistence type="predicted"/>
<protein>
    <recommendedName>
        <fullName evidence="2">PB1 domain-containing protein</fullName>
    </recommendedName>
</protein>
<dbReference type="GO" id="GO:0042802">
    <property type="term" value="F:identical protein binding"/>
    <property type="evidence" value="ECO:0007669"/>
    <property type="project" value="InterPro"/>
</dbReference>
<evidence type="ECO:0000313" key="4">
    <source>
        <dbReference type="Proteomes" id="UP001187531"/>
    </source>
</evidence>
<dbReference type="Proteomes" id="UP001187531">
    <property type="component" value="Unassembled WGS sequence"/>
</dbReference>
<feature type="region of interest" description="Disordered" evidence="1">
    <location>
        <begin position="142"/>
        <end position="237"/>
    </location>
</feature>
<accession>A0AA88LBA1</accession>
<dbReference type="PANTHER" id="PTHR15335">
    <property type="entry name" value="PROTEIN TFG"/>
    <property type="match status" value="1"/>
</dbReference>
<dbReference type="InterPro" id="IPR034857">
    <property type="entry name" value="PB1_TFG"/>
</dbReference>
<dbReference type="AlphaFoldDB" id="A0AA88LBA1"/>
<dbReference type="GO" id="GO:0070971">
    <property type="term" value="C:endoplasmic reticulum exit site"/>
    <property type="evidence" value="ECO:0007669"/>
    <property type="project" value="TreeGrafter"/>
</dbReference>
<dbReference type="InterPro" id="IPR033512">
    <property type="entry name" value="TFG"/>
</dbReference>
<name>A0AA88LBA1_ARTSF</name>
<feature type="domain" description="PB1" evidence="2">
    <location>
        <begin position="19"/>
        <end position="100"/>
    </location>
</feature>